<feature type="transmembrane region" description="Helical" evidence="20">
    <location>
        <begin position="242"/>
        <end position="259"/>
    </location>
</feature>
<evidence type="ECO:0000256" key="20">
    <source>
        <dbReference type="SAM" id="Phobius"/>
    </source>
</evidence>
<evidence type="ECO:0000259" key="21">
    <source>
        <dbReference type="PROSITE" id="PS50280"/>
    </source>
</evidence>
<dbReference type="Gene3D" id="1.20.1250.20">
    <property type="entry name" value="MFS general substrate transporter like domains"/>
    <property type="match status" value="1"/>
</dbReference>
<feature type="transmembrane region" description="Helical" evidence="20">
    <location>
        <begin position="334"/>
        <end position="356"/>
    </location>
</feature>
<dbReference type="GO" id="GO:0032259">
    <property type="term" value="P:methylation"/>
    <property type="evidence" value="ECO:0007669"/>
    <property type="project" value="UniProtKB-KW"/>
</dbReference>
<dbReference type="SUPFAM" id="SSF82199">
    <property type="entry name" value="SET domain"/>
    <property type="match status" value="1"/>
</dbReference>
<feature type="compositionally biased region" description="Low complexity" evidence="19">
    <location>
        <begin position="488"/>
        <end position="498"/>
    </location>
</feature>
<keyword evidence="8" id="KW-0949">S-adenosyl-L-methionine</keyword>
<dbReference type="InterPro" id="IPR035445">
    <property type="entry name" value="GYF-like_dom_sf"/>
</dbReference>
<dbReference type="Proteomes" id="UP000290289">
    <property type="component" value="Chromosome 2"/>
</dbReference>
<evidence type="ECO:0000256" key="19">
    <source>
        <dbReference type="SAM" id="MobiDB-lite"/>
    </source>
</evidence>
<evidence type="ECO:0000256" key="4">
    <source>
        <dbReference type="ARBA" id="ARBA00022448"/>
    </source>
</evidence>
<dbReference type="PROSITE" id="PS50850">
    <property type="entry name" value="MFS"/>
    <property type="match status" value="1"/>
</dbReference>
<protein>
    <recommendedName>
        <fullName evidence="3">[histone H3]-lysine(4) N-trimethyltransferase</fullName>
        <ecNumber evidence="3">2.1.1.354</ecNumber>
    </recommendedName>
</protein>
<feature type="domain" description="SET" evidence="21">
    <location>
        <begin position="1442"/>
        <end position="1559"/>
    </location>
</feature>
<evidence type="ECO:0000256" key="10">
    <source>
        <dbReference type="ARBA" id="ARBA00022847"/>
    </source>
</evidence>
<keyword evidence="15" id="KW-0804">Transcription</keyword>
<evidence type="ECO:0000256" key="3">
    <source>
        <dbReference type="ARBA" id="ARBA00012182"/>
    </source>
</evidence>
<keyword evidence="9 20" id="KW-0812">Transmembrane</keyword>
<dbReference type="Gene3D" id="3.30.1490.40">
    <property type="match status" value="1"/>
</dbReference>
<evidence type="ECO:0000256" key="8">
    <source>
        <dbReference type="ARBA" id="ARBA00022691"/>
    </source>
</evidence>
<dbReference type="InterPro" id="IPR036259">
    <property type="entry name" value="MFS_trans_sf"/>
</dbReference>
<dbReference type="PROSITE" id="PS50829">
    <property type="entry name" value="GYF"/>
    <property type="match status" value="1"/>
</dbReference>
<keyword evidence="11" id="KW-0156">Chromatin regulator</keyword>
<evidence type="ECO:0000256" key="18">
    <source>
        <dbReference type="ARBA" id="ARBA00047571"/>
    </source>
</evidence>
<dbReference type="Gene3D" id="2.170.270.10">
    <property type="entry name" value="SET domain"/>
    <property type="match status" value="1"/>
</dbReference>
<dbReference type="EC" id="2.1.1.354" evidence="3"/>
<dbReference type="CDD" id="cd19169">
    <property type="entry name" value="SET_SETD1"/>
    <property type="match status" value="1"/>
</dbReference>
<keyword evidence="25" id="KW-1185">Reference proteome</keyword>
<organism evidence="24 25">
    <name type="scientific">Malus domestica</name>
    <name type="common">Apple</name>
    <name type="synonym">Pyrus malus</name>
    <dbReference type="NCBI Taxonomy" id="3750"/>
    <lineage>
        <taxon>Eukaryota</taxon>
        <taxon>Viridiplantae</taxon>
        <taxon>Streptophyta</taxon>
        <taxon>Embryophyta</taxon>
        <taxon>Tracheophyta</taxon>
        <taxon>Spermatophyta</taxon>
        <taxon>Magnoliopsida</taxon>
        <taxon>eudicotyledons</taxon>
        <taxon>Gunneridae</taxon>
        <taxon>Pentapetalae</taxon>
        <taxon>rosids</taxon>
        <taxon>fabids</taxon>
        <taxon>Rosales</taxon>
        <taxon>Rosaceae</taxon>
        <taxon>Amygdaloideae</taxon>
        <taxon>Maleae</taxon>
        <taxon>Malus</taxon>
    </lineage>
</organism>
<proteinExistence type="inferred from homology"/>
<evidence type="ECO:0000256" key="16">
    <source>
        <dbReference type="ARBA" id="ARBA00023242"/>
    </source>
</evidence>
<evidence type="ECO:0000256" key="5">
    <source>
        <dbReference type="ARBA" id="ARBA00022592"/>
    </source>
</evidence>
<dbReference type="STRING" id="3750.A0A498KCC8"/>
<reference evidence="24 25" key="1">
    <citation type="submission" date="2018-10" db="EMBL/GenBank/DDBJ databases">
        <title>A high-quality apple genome assembly.</title>
        <authorList>
            <person name="Hu J."/>
        </authorList>
    </citation>
    <scope>NUCLEOTIDE SEQUENCE [LARGE SCALE GENOMIC DNA]</scope>
    <source>
        <strain evidence="25">cv. HFTH1</strain>
        <tissue evidence="24">Young leaf</tissue>
    </source>
</reference>
<dbReference type="SUPFAM" id="SSF55277">
    <property type="entry name" value="GYF domain"/>
    <property type="match status" value="1"/>
</dbReference>
<evidence type="ECO:0000256" key="13">
    <source>
        <dbReference type="ARBA" id="ARBA00023015"/>
    </source>
</evidence>
<keyword evidence="5" id="KW-0592">Phosphate transport</keyword>
<feature type="region of interest" description="Disordered" evidence="19">
    <location>
        <begin position="895"/>
        <end position="946"/>
    </location>
</feature>
<dbReference type="PANTHER" id="PTHR45814">
    <property type="entry name" value="HISTONE-LYSINE N-METHYLTRANSFERASE SETD1"/>
    <property type="match status" value="1"/>
</dbReference>
<dbReference type="PANTHER" id="PTHR45814:SF2">
    <property type="entry name" value="HISTONE-LYSINE N-METHYLTRANSFERASE SETD1"/>
    <property type="match status" value="1"/>
</dbReference>
<feature type="transmembrane region" description="Helical" evidence="20">
    <location>
        <begin position="59"/>
        <end position="85"/>
    </location>
</feature>
<dbReference type="GO" id="GO:0016020">
    <property type="term" value="C:membrane"/>
    <property type="evidence" value="ECO:0007669"/>
    <property type="project" value="UniProtKB-SubCell"/>
</dbReference>
<keyword evidence="4" id="KW-0813">Transport</keyword>
<keyword evidence="13" id="KW-0805">Transcription regulation</keyword>
<feature type="region of interest" description="Disordered" evidence="19">
    <location>
        <begin position="1261"/>
        <end position="1284"/>
    </location>
</feature>
<evidence type="ECO:0000256" key="17">
    <source>
        <dbReference type="ARBA" id="ARBA00044504"/>
    </source>
</evidence>
<name>A0A498KCC8_MALDO</name>
<evidence type="ECO:0000256" key="9">
    <source>
        <dbReference type="ARBA" id="ARBA00022692"/>
    </source>
</evidence>
<feature type="domain" description="Major facilitator superfamily (MFS) profile" evidence="23">
    <location>
        <begin position="1"/>
        <end position="400"/>
    </location>
</feature>
<accession>A0A498KCC8</accession>
<dbReference type="InterPro" id="IPR046341">
    <property type="entry name" value="SET_dom_sf"/>
</dbReference>
<dbReference type="SMART" id="SM00317">
    <property type="entry name" value="SET"/>
    <property type="match status" value="1"/>
</dbReference>
<feature type="region of interest" description="Disordered" evidence="19">
    <location>
        <begin position="488"/>
        <end position="516"/>
    </location>
</feature>
<feature type="transmembrane region" description="Helical" evidence="20">
    <location>
        <begin position="27"/>
        <end position="47"/>
    </location>
</feature>
<dbReference type="FunFam" id="1.20.1250.20:FF:000175">
    <property type="entry name" value="Inorganic phosphate transporter 1-6"/>
    <property type="match status" value="1"/>
</dbReference>
<comment type="subcellular location">
    <subcellularLocation>
        <location evidence="2">Membrane</location>
        <topology evidence="2">Multi-pass membrane protein</topology>
    </subcellularLocation>
    <subcellularLocation>
        <location evidence="1">Nucleus</location>
    </subcellularLocation>
</comment>
<dbReference type="GO" id="GO:0006817">
    <property type="term" value="P:phosphate ion transport"/>
    <property type="evidence" value="ECO:0007669"/>
    <property type="project" value="UniProtKB-KW"/>
</dbReference>
<comment type="caution">
    <text evidence="24">The sequence shown here is derived from an EMBL/GenBank/DDBJ whole genome shotgun (WGS) entry which is preliminary data.</text>
</comment>
<evidence type="ECO:0000256" key="12">
    <source>
        <dbReference type="ARBA" id="ARBA00022989"/>
    </source>
</evidence>
<dbReference type="InterPro" id="IPR003169">
    <property type="entry name" value="GYF"/>
</dbReference>
<keyword evidence="12 20" id="KW-1133">Transmembrane helix</keyword>
<feature type="transmembrane region" description="Helical" evidence="20">
    <location>
        <begin position="265"/>
        <end position="284"/>
    </location>
</feature>
<feature type="domain" description="GYF" evidence="22">
    <location>
        <begin position="545"/>
        <end position="595"/>
    </location>
</feature>
<keyword evidence="14 20" id="KW-0472">Membrane</keyword>
<evidence type="ECO:0000256" key="11">
    <source>
        <dbReference type="ARBA" id="ARBA00022853"/>
    </source>
</evidence>
<keyword evidence="16" id="KW-0539">Nucleus</keyword>
<dbReference type="GO" id="GO:0031669">
    <property type="term" value="P:cellular response to nutrient levels"/>
    <property type="evidence" value="ECO:0007669"/>
    <property type="project" value="UniProtKB-ARBA"/>
</dbReference>
<dbReference type="SUPFAM" id="SSF103473">
    <property type="entry name" value="MFS general substrate transporter"/>
    <property type="match status" value="1"/>
</dbReference>
<comment type="similarity">
    <text evidence="17">Belongs to the major facilitator superfamily. Phosphate:H(+) symporter (TC 2.A.1.9) family.</text>
</comment>
<keyword evidence="7" id="KW-0808">Transferase</keyword>
<dbReference type="Pfam" id="PF00083">
    <property type="entry name" value="Sugar_tr"/>
    <property type="match status" value="1"/>
</dbReference>
<dbReference type="InterPro" id="IPR037841">
    <property type="entry name" value="SET_SETD1A/B"/>
</dbReference>
<keyword evidence="6" id="KW-0489">Methyltransferase</keyword>
<dbReference type="InterPro" id="IPR001214">
    <property type="entry name" value="SET_dom"/>
</dbReference>
<dbReference type="InterPro" id="IPR044570">
    <property type="entry name" value="Set1-like"/>
</dbReference>
<evidence type="ECO:0000256" key="14">
    <source>
        <dbReference type="ARBA" id="ARBA00023136"/>
    </source>
</evidence>
<feature type="transmembrane region" description="Helical" evidence="20">
    <location>
        <begin position="296"/>
        <end position="322"/>
    </location>
</feature>
<comment type="catalytic activity">
    <reaction evidence="18">
        <text>L-lysyl(4)-[histone H3] + 3 S-adenosyl-L-methionine = N(6),N(6),N(6)-trimethyl-L-lysyl(4)-[histone H3] + 3 S-adenosyl-L-homocysteine + 3 H(+)</text>
        <dbReference type="Rhea" id="RHEA:60260"/>
        <dbReference type="Rhea" id="RHEA-COMP:15537"/>
        <dbReference type="Rhea" id="RHEA-COMP:15547"/>
        <dbReference type="ChEBI" id="CHEBI:15378"/>
        <dbReference type="ChEBI" id="CHEBI:29969"/>
        <dbReference type="ChEBI" id="CHEBI:57856"/>
        <dbReference type="ChEBI" id="CHEBI:59789"/>
        <dbReference type="ChEBI" id="CHEBI:61961"/>
        <dbReference type="EC" id="2.1.1.354"/>
    </reaction>
</comment>
<feature type="transmembrane region" description="Helical" evidence="20">
    <location>
        <begin position="105"/>
        <end position="127"/>
    </location>
</feature>
<feature type="compositionally biased region" description="Low complexity" evidence="19">
    <location>
        <begin position="933"/>
        <end position="945"/>
    </location>
</feature>
<dbReference type="InterPro" id="IPR020846">
    <property type="entry name" value="MFS_dom"/>
</dbReference>
<evidence type="ECO:0000256" key="1">
    <source>
        <dbReference type="ARBA" id="ARBA00004123"/>
    </source>
</evidence>
<keyword evidence="10" id="KW-0769">Symport</keyword>
<dbReference type="GO" id="GO:0036377">
    <property type="term" value="P:arbuscular mycorrhizal association"/>
    <property type="evidence" value="ECO:0007669"/>
    <property type="project" value="UniProtKB-ARBA"/>
</dbReference>
<evidence type="ECO:0000313" key="25">
    <source>
        <dbReference type="Proteomes" id="UP000290289"/>
    </source>
</evidence>
<dbReference type="PROSITE" id="PS50280">
    <property type="entry name" value="SET"/>
    <property type="match status" value="1"/>
</dbReference>
<evidence type="ECO:0000256" key="6">
    <source>
        <dbReference type="ARBA" id="ARBA00022603"/>
    </source>
</evidence>
<dbReference type="Pfam" id="PF02213">
    <property type="entry name" value="GYF"/>
    <property type="match status" value="1"/>
</dbReference>
<evidence type="ECO:0000259" key="22">
    <source>
        <dbReference type="PROSITE" id="PS50829"/>
    </source>
</evidence>
<feature type="compositionally biased region" description="Polar residues" evidence="19">
    <location>
        <begin position="898"/>
        <end position="913"/>
    </location>
</feature>
<dbReference type="InterPro" id="IPR005828">
    <property type="entry name" value="MFS_sugar_transport-like"/>
</dbReference>
<gene>
    <name evidence="24" type="ORF">DVH24_006445</name>
</gene>
<sequence>MLMVFSSIASGLSFGSSLECVMATLCFFHFWLGFGIGGDYPLSATIMSEYANKKTRGAFIDAVFAMQGFGILAAGIVSIIVSSAFNCAYKVPSYSVDPNDSIVQQADYVCRIILMFGAIPAALTYFWRLKMLETARYTALVARNAKQAASDMSKVLQVSLEVEKVNVKEDSDNIFGLFIKEFARRHELHLIGTTTTWFLFDIAYYNQNLFQKDIFSAIGWILAIETINGIEELYTIARAQTLIALCSIVPGYWFTVAFIDRIGRFAIQLMGFFFMTVFMFALAIPYHHWTLKPNKIGFVVLYSLTFFFSNFGPNATTFVVLAEIFSARLRSTCHGISVVAGKVGAIVGGFGFLYAAQSTNPAKTDAGYPPGIGMNNSLIMLTAINFFGMLFTLLVPELKGKSLEELSGETEDGWTYVNEVGQMCGPYIQEQLYEGLSSGFLPDELPVYPLVNGTLIAPVPLRYFKQFPDHVATGFAYLSIGISTAASTPTSTDSFPSSHGGDLPIRDTPAPGPTPSPAPVVYPGSQFNSAFHANSNQPMSLPNEESCWLYVDGEGHKRGPHTLYELYSWYRYGYLQDSVMIYHVENKCAPFTLLSVANAWKPGTETVANSDAKSNGTGSSVSFISEISEGVSSQLHHGILKAARRVVLDEIISNVINEFFTTKKNQRVNQAVKACSSYSKTSEIAGDMKNCTAVLCEAAASDSVADETCINQDYSEPPPSTKSVGSIENFWESYAVVCRMLFDYCMQVMWNAVFYDSVAEYSSSWRRRKLWSGSPVWRIPSSEDAEKIDKLPHEALLPGQESDAYDGDYPPGFEVMAKELVDHAHPSIISSLDLNGGNSSKQKSPSYEDMNCIVEYVENELQLSAKNALTEFVGSFVDEEVGKLVTSSKQENLMKENVGSSQCPSNSIGGSSDSCDELRISSTESTEMNPSDVSPQSPSQVAQPVDHSVPEIQMSNLLENAFKELCSHVDDMSVDQDINEPLPPGLVDKAKAVVPSRTCKFRPSKSDECIPKIGEYTATAMCRKKLHDYVIRDWKSLFIDCSLQQFLASWHNSKKTHAYKEKAFTRNKDHLEKHEKESKHCDNSGTAGLPPMIGKYTYHRKKLLRKKSGSSPSVTLGDTGLQNEIVEKSKKLHVSGDVPEKSELKIATVIPKKRRQCKSQTESHVGSPYLQAGDVPEKTELKFSTVIPKKQRQSKSQTELYGGTVSLQAGGMPEKAELKIASVIPKKRSQSKPQTESSVAATSLQAIAKNSSSSKLLKVSHAVKSSEPMEGTPKPSKKMVSAHEGDHNNVEKVVNSNVTKPSKLKRYRAMDDLKLSCPEKILKVANGAPKKAACKPVAARNIQSGKSKKLNPCPKSSGCARASINGWEWHRWSQNASPAERARVRGIKYVNAEYQRSDINTSQWSNGKGLSARTNRVKMRNLAAAADGADLLKATQLKARKKLLQFQRSKIHDWGLVALEPIEAEDFVIEYVGELIRPRISDIRERHYEKIGIGSSYLFRLDDGYVVDATKRGGVARFINHSCEPNCYTKVISVDGHKRIFIYAKRHIAVGEEITYNYKFPLEEKKIPCNCGSKKSWDGSFTIQNIPLGMLDEHTWDAVDKKTDDSQQSPLAGFSINCYEPRLTSKIGNIRIIKLSQLGGELD</sequence>
<feature type="compositionally biased region" description="Polar residues" evidence="19">
    <location>
        <begin position="920"/>
        <end position="932"/>
    </location>
</feature>
<evidence type="ECO:0000256" key="7">
    <source>
        <dbReference type="ARBA" id="ARBA00022679"/>
    </source>
</evidence>
<dbReference type="CDD" id="cd17364">
    <property type="entry name" value="MFS_PhT"/>
    <property type="match status" value="1"/>
</dbReference>
<dbReference type="GO" id="GO:0048188">
    <property type="term" value="C:Set1C/COMPASS complex"/>
    <property type="evidence" value="ECO:0007669"/>
    <property type="project" value="InterPro"/>
</dbReference>
<dbReference type="Pfam" id="PF00856">
    <property type="entry name" value="SET"/>
    <property type="match status" value="1"/>
</dbReference>
<dbReference type="EMBL" id="RDQH01000328">
    <property type="protein sequence ID" value="RXI05188.1"/>
    <property type="molecule type" value="Genomic_DNA"/>
</dbReference>
<evidence type="ECO:0000259" key="23">
    <source>
        <dbReference type="PROSITE" id="PS50850"/>
    </source>
</evidence>
<dbReference type="GO" id="GO:0140999">
    <property type="term" value="F:histone H3K4 trimethyltransferase activity"/>
    <property type="evidence" value="ECO:0007669"/>
    <property type="project" value="UniProtKB-EC"/>
</dbReference>
<evidence type="ECO:0000256" key="15">
    <source>
        <dbReference type="ARBA" id="ARBA00023163"/>
    </source>
</evidence>
<evidence type="ECO:0000313" key="24">
    <source>
        <dbReference type="EMBL" id="RXI05188.1"/>
    </source>
</evidence>
<feature type="transmembrane region" description="Helical" evidence="20">
    <location>
        <begin position="377"/>
        <end position="395"/>
    </location>
</feature>
<dbReference type="GO" id="GO:0015293">
    <property type="term" value="F:symporter activity"/>
    <property type="evidence" value="ECO:0007669"/>
    <property type="project" value="UniProtKB-KW"/>
</dbReference>
<evidence type="ECO:0000256" key="2">
    <source>
        <dbReference type="ARBA" id="ARBA00004141"/>
    </source>
</evidence>